<dbReference type="InterPro" id="IPR018865">
    <property type="entry name" value="STK19-like"/>
</dbReference>
<name>A0ABN8MYX0_9CNID</name>
<evidence type="ECO:0000256" key="1">
    <source>
        <dbReference type="ARBA" id="ARBA00093458"/>
    </source>
</evidence>
<dbReference type="Pfam" id="PF10494">
    <property type="entry name" value="Stk19"/>
    <property type="match status" value="1"/>
</dbReference>
<organism evidence="3 4">
    <name type="scientific">Porites lobata</name>
    <dbReference type="NCBI Taxonomy" id="104759"/>
    <lineage>
        <taxon>Eukaryota</taxon>
        <taxon>Metazoa</taxon>
        <taxon>Cnidaria</taxon>
        <taxon>Anthozoa</taxon>
        <taxon>Hexacorallia</taxon>
        <taxon>Scleractinia</taxon>
        <taxon>Fungiina</taxon>
        <taxon>Poritidae</taxon>
        <taxon>Porites</taxon>
    </lineage>
</organism>
<keyword evidence="4" id="KW-1185">Reference proteome</keyword>
<reference evidence="3 4" key="1">
    <citation type="submission" date="2022-05" db="EMBL/GenBank/DDBJ databases">
        <authorList>
            <consortium name="Genoscope - CEA"/>
            <person name="William W."/>
        </authorList>
    </citation>
    <scope>NUCLEOTIDE SEQUENCE [LARGE SCALE GENOMIC DNA]</scope>
</reference>
<proteinExistence type="inferred from homology"/>
<evidence type="ECO:0000313" key="4">
    <source>
        <dbReference type="Proteomes" id="UP001159405"/>
    </source>
</evidence>
<protein>
    <recommendedName>
        <fullName evidence="5">Serine/threonine-protein kinase 19</fullName>
    </recommendedName>
</protein>
<feature type="compositionally biased region" description="Basic and acidic residues" evidence="2">
    <location>
        <begin position="23"/>
        <end position="32"/>
    </location>
</feature>
<evidence type="ECO:0008006" key="5">
    <source>
        <dbReference type="Google" id="ProtNLM"/>
    </source>
</evidence>
<dbReference type="PANTHER" id="PTHR15243:SF0">
    <property type="entry name" value="SERINE_THREONINE-PROTEIN KINASE 19"/>
    <property type="match status" value="1"/>
</dbReference>
<accession>A0ABN8MYX0</accession>
<dbReference type="Proteomes" id="UP001159405">
    <property type="component" value="Unassembled WGS sequence"/>
</dbReference>
<dbReference type="EMBL" id="CALNXK010000005">
    <property type="protein sequence ID" value="CAH3037109.1"/>
    <property type="molecule type" value="Genomic_DNA"/>
</dbReference>
<evidence type="ECO:0000313" key="3">
    <source>
        <dbReference type="EMBL" id="CAH3037109.1"/>
    </source>
</evidence>
<dbReference type="PANTHER" id="PTHR15243">
    <property type="entry name" value="SERINE/THREONINE-PROTEIN KINASE 19"/>
    <property type="match status" value="1"/>
</dbReference>
<evidence type="ECO:0000256" key="2">
    <source>
        <dbReference type="SAM" id="MobiDB-lite"/>
    </source>
</evidence>
<sequence length="275" mass="31433">MSLKRPRSFLNPLPETSSSHKRPLIESRDKSPGKSTESDFDFEIPCDTKAAILFLKSIVPLSKFERKIPAIILKHQIYCVVKDKTSVDRQLNNLWEENEVRLFKLTSGSDEFGVVLTEDYVSHVKSRVSDPKVLLTIDKFVSSLLPNHSDVSISKKDVSNRFRLSEEDITHLVSTGVLTTRDVDSWWLSVPGAGVFMKNFSNGRKALIRMIRQRKYREILERDLLSRKFDGHSKLGIAYHIYDIIGAEIVKSVETTSGRLLRLDIQSESRARSNR</sequence>
<comment type="caution">
    <text evidence="3">The sequence shown here is derived from an EMBL/GenBank/DDBJ whole genome shotgun (WGS) entry which is preliminary data.</text>
</comment>
<feature type="region of interest" description="Disordered" evidence="2">
    <location>
        <begin position="1"/>
        <end position="39"/>
    </location>
</feature>
<gene>
    <name evidence="3" type="ORF">PLOB_00035840</name>
</gene>
<comment type="similarity">
    <text evidence="1">Belongs to the STK19 family.</text>
</comment>